<accession>A0A227P4X9</accession>
<evidence type="ECO:0000313" key="2">
    <source>
        <dbReference type="Proteomes" id="UP000214684"/>
    </source>
</evidence>
<protein>
    <submittedName>
        <fullName evidence="1">DNA-binding protein</fullName>
    </submittedName>
</protein>
<gene>
    <name evidence="1" type="ORF">B0A64_15595</name>
</gene>
<dbReference type="EMBL" id="MUGS01000032">
    <property type="protein sequence ID" value="OXG04288.1"/>
    <property type="molecule type" value="Genomic_DNA"/>
</dbReference>
<dbReference type="GO" id="GO:0003677">
    <property type="term" value="F:DNA binding"/>
    <property type="evidence" value="ECO:0007669"/>
    <property type="project" value="UniProtKB-KW"/>
</dbReference>
<keyword evidence="2" id="KW-1185">Reference proteome</keyword>
<dbReference type="RefSeq" id="WP_089480437.1">
    <property type="nucleotide sequence ID" value="NZ_MUGS01000032.1"/>
</dbReference>
<proteinExistence type="predicted"/>
<dbReference type="AlphaFoldDB" id="A0A227P4X9"/>
<keyword evidence="1" id="KW-0238">DNA-binding</keyword>
<evidence type="ECO:0000313" key="1">
    <source>
        <dbReference type="EMBL" id="OXG04288.1"/>
    </source>
</evidence>
<reference evidence="1 2" key="1">
    <citation type="submission" date="2016-11" db="EMBL/GenBank/DDBJ databases">
        <title>Whole genomes of Flavobacteriaceae.</title>
        <authorList>
            <person name="Stine C."/>
            <person name="Li C."/>
            <person name="Tadesse D."/>
        </authorList>
    </citation>
    <scope>NUCLEOTIDE SEQUENCE [LARGE SCALE GENOMIC DNA]</scope>
    <source>
        <strain evidence="1 2">DSM 24704</strain>
    </source>
</reference>
<sequence>MNEIVTKEDLRQFGLLLIDKIQAVFYEMNYRQKEPLEPEWLKSKAVRKLLDISAGSVQNLRTSQKVRFKKVLGSYYYNKEDLQKLFDDDKH</sequence>
<dbReference type="OrthoDB" id="1524679at2"/>
<comment type="caution">
    <text evidence="1">The sequence shown here is derived from an EMBL/GenBank/DDBJ whole genome shotgun (WGS) entry which is preliminary data.</text>
</comment>
<name>A0A227P4X9_9FLAO</name>
<dbReference type="Proteomes" id="UP000214684">
    <property type="component" value="Unassembled WGS sequence"/>
</dbReference>
<organism evidence="1 2">
    <name type="scientific">Flavobacterium araucananum</name>
    <dbReference type="NCBI Taxonomy" id="946678"/>
    <lineage>
        <taxon>Bacteria</taxon>
        <taxon>Pseudomonadati</taxon>
        <taxon>Bacteroidota</taxon>
        <taxon>Flavobacteriia</taxon>
        <taxon>Flavobacteriales</taxon>
        <taxon>Flavobacteriaceae</taxon>
        <taxon>Flavobacterium</taxon>
    </lineage>
</organism>